<accession>A0A6M3M8E8</accession>
<reference evidence="1" key="1">
    <citation type="submission" date="2020-03" db="EMBL/GenBank/DDBJ databases">
        <title>The deep terrestrial virosphere.</title>
        <authorList>
            <person name="Holmfeldt K."/>
            <person name="Nilsson E."/>
            <person name="Simone D."/>
            <person name="Lopez-Fernandez M."/>
            <person name="Wu X."/>
            <person name="de Brujin I."/>
            <person name="Lundin D."/>
            <person name="Andersson A."/>
            <person name="Bertilsson S."/>
            <person name="Dopson M."/>
        </authorList>
    </citation>
    <scope>NUCLEOTIDE SEQUENCE</scope>
    <source>
        <strain evidence="1">MM171B02323</strain>
    </source>
</reference>
<gene>
    <name evidence="1" type="ORF">MM171B02323_0003</name>
</gene>
<dbReference type="AlphaFoldDB" id="A0A6M3M8E8"/>
<keyword evidence="1" id="KW-0808">Transferase</keyword>
<name>A0A6M3M8E8_9ZZZZ</name>
<dbReference type="Gene3D" id="3.90.550.10">
    <property type="entry name" value="Spore Coat Polysaccharide Biosynthesis Protein SpsA, Chain A"/>
    <property type="match status" value="1"/>
</dbReference>
<dbReference type="GO" id="GO:0016740">
    <property type="term" value="F:transferase activity"/>
    <property type="evidence" value="ECO:0007669"/>
    <property type="project" value="UniProtKB-KW"/>
</dbReference>
<dbReference type="SUPFAM" id="SSF53448">
    <property type="entry name" value="Nucleotide-diphospho-sugar transferases"/>
    <property type="match status" value="1"/>
</dbReference>
<proteinExistence type="predicted"/>
<evidence type="ECO:0000313" key="1">
    <source>
        <dbReference type="EMBL" id="QJB01566.1"/>
    </source>
</evidence>
<organism evidence="1">
    <name type="scientific">viral metagenome</name>
    <dbReference type="NCBI Taxonomy" id="1070528"/>
    <lineage>
        <taxon>unclassified sequences</taxon>
        <taxon>metagenomes</taxon>
        <taxon>organismal metagenomes</taxon>
    </lineage>
</organism>
<protein>
    <submittedName>
        <fullName evidence="1">Putative glycosyltransferase</fullName>
    </submittedName>
</protein>
<dbReference type="EMBL" id="MT143715">
    <property type="protein sequence ID" value="QJB01566.1"/>
    <property type="molecule type" value="Genomic_DNA"/>
</dbReference>
<dbReference type="InterPro" id="IPR029044">
    <property type="entry name" value="Nucleotide-diphossugar_trans"/>
</dbReference>
<sequence>MDITAIIASYKRPNLSIILEALKGADIKEIWVINDDPDKHLELDGVAVFNNGKNLGAMGRGALAVMASTSHVLCHDDDLMIEGPGTIANLMRWQLTYPEAIVGYYGRQCKWDSDKPYTDGLYMAGASYADSQPINIIFAKMMLAKVSKYAQAWGLFAELKNYTMEEDTLISMANLVAGYQNYLVPAKKGQRCLPLSEHGHSLSERQGFWESRDAAIKCIVEGRWGEARAALVAE</sequence>